<evidence type="ECO:0000313" key="12">
    <source>
        <dbReference type="RefSeq" id="XP_011501518.1"/>
    </source>
</evidence>
<dbReference type="InterPro" id="IPR039794">
    <property type="entry name" value="Gtb1-like"/>
</dbReference>
<organism evidence="11 12">
    <name type="scientific">Ceratosolen solmsi marchali</name>
    <dbReference type="NCBI Taxonomy" id="326594"/>
    <lineage>
        <taxon>Eukaryota</taxon>
        <taxon>Metazoa</taxon>
        <taxon>Ecdysozoa</taxon>
        <taxon>Arthropoda</taxon>
        <taxon>Hexapoda</taxon>
        <taxon>Insecta</taxon>
        <taxon>Pterygota</taxon>
        <taxon>Neoptera</taxon>
        <taxon>Endopterygota</taxon>
        <taxon>Hymenoptera</taxon>
        <taxon>Apocrita</taxon>
        <taxon>Proctotrupomorpha</taxon>
        <taxon>Chalcidoidea</taxon>
        <taxon>Agaonidae</taxon>
        <taxon>Agaoninae</taxon>
        <taxon>Ceratosolen</taxon>
    </lineage>
</organism>
<dbReference type="Gene3D" id="1.10.238.10">
    <property type="entry name" value="EF-hand"/>
    <property type="match status" value="1"/>
</dbReference>
<dbReference type="Pfam" id="PF13202">
    <property type="entry name" value="EF-hand_5"/>
    <property type="match status" value="1"/>
</dbReference>
<dbReference type="InterPro" id="IPR011992">
    <property type="entry name" value="EF-hand-dom_pair"/>
</dbReference>
<evidence type="ECO:0000256" key="6">
    <source>
        <dbReference type="SAM" id="Coils"/>
    </source>
</evidence>
<protein>
    <recommendedName>
        <fullName evidence="1">Glucosidase 2 subunit beta</fullName>
    </recommendedName>
</protein>
<evidence type="ECO:0000256" key="1">
    <source>
        <dbReference type="ARBA" id="ARBA00022387"/>
    </source>
</evidence>
<evidence type="ECO:0000259" key="10">
    <source>
        <dbReference type="PROSITE" id="PS51914"/>
    </source>
</evidence>
<dbReference type="RefSeq" id="XP_011501518.1">
    <property type="nucleotide sequence ID" value="XM_011503216.1"/>
</dbReference>
<dbReference type="SUPFAM" id="SSF57424">
    <property type="entry name" value="LDL receptor-like module"/>
    <property type="match status" value="1"/>
</dbReference>
<feature type="region of interest" description="Disordered" evidence="7">
    <location>
        <begin position="309"/>
        <end position="362"/>
    </location>
</feature>
<reference evidence="12" key="1">
    <citation type="submission" date="2025-08" db="UniProtKB">
        <authorList>
            <consortium name="RefSeq"/>
        </authorList>
    </citation>
    <scope>IDENTIFICATION</scope>
</reference>
<dbReference type="Pfam" id="PF13015">
    <property type="entry name" value="PRKCSH_1"/>
    <property type="match status" value="1"/>
</dbReference>
<keyword evidence="2 8" id="KW-0732">Signal</keyword>
<dbReference type="InterPro" id="IPR018247">
    <property type="entry name" value="EF_Hand_1_Ca_BS"/>
</dbReference>
<dbReference type="InterPro" id="IPR036607">
    <property type="entry name" value="PRKCSH"/>
</dbReference>
<feature type="domain" description="MRH" evidence="10">
    <location>
        <begin position="413"/>
        <end position="514"/>
    </location>
</feature>
<dbReference type="SUPFAM" id="SSF50911">
    <property type="entry name" value="Mannose 6-phosphate receptor domain"/>
    <property type="match status" value="1"/>
</dbReference>
<evidence type="ECO:0000256" key="3">
    <source>
        <dbReference type="ARBA" id="ARBA00022824"/>
    </source>
</evidence>
<name>A0AAJ6YNY5_9HYME</name>
<dbReference type="GO" id="GO:0006491">
    <property type="term" value="P:N-glycan processing"/>
    <property type="evidence" value="ECO:0007669"/>
    <property type="project" value="TreeGrafter"/>
</dbReference>
<keyword evidence="6" id="KW-0175">Coiled coil</keyword>
<dbReference type="Gene3D" id="4.10.400.10">
    <property type="entry name" value="Low-density Lipoprotein Receptor"/>
    <property type="match status" value="1"/>
</dbReference>
<dbReference type="InterPro" id="IPR028146">
    <property type="entry name" value="PRKCSH_N"/>
</dbReference>
<dbReference type="Pfam" id="PF12999">
    <property type="entry name" value="PRKCSH-like"/>
    <property type="match status" value="1"/>
</dbReference>
<evidence type="ECO:0000313" key="11">
    <source>
        <dbReference type="Proteomes" id="UP000695007"/>
    </source>
</evidence>
<dbReference type="KEGG" id="csol:105365121"/>
<proteinExistence type="predicted"/>
<dbReference type="AlphaFoldDB" id="A0AAJ6YNY5"/>
<evidence type="ECO:0000256" key="5">
    <source>
        <dbReference type="ARBA" id="ARBA00023157"/>
    </source>
</evidence>
<evidence type="ECO:0000256" key="4">
    <source>
        <dbReference type="ARBA" id="ARBA00022837"/>
    </source>
</evidence>
<dbReference type="InterPro" id="IPR002048">
    <property type="entry name" value="EF_hand_dom"/>
</dbReference>
<dbReference type="Proteomes" id="UP000695007">
    <property type="component" value="Unplaced"/>
</dbReference>
<keyword evidence="3" id="KW-0256">Endoplasmic reticulum</keyword>
<evidence type="ECO:0000256" key="2">
    <source>
        <dbReference type="ARBA" id="ARBA00022729"/>
    </source>
</evidence>
<dbReference type="GeneID" id="105365121"/>
<dbReference type="InterPro" id="IPR009011">
    <property type="entry name" value="Man6P_isomerase_rcpt-bd_dom_sf"/>
</dbReference>
<dbReference type="PANTHER" id="PTHR12630:SF1">
    <property type="entry name" value="GLUCOSIDASE 2 SUBUNIT BETA"/>
    <property type="match status" value="1"/>
</dbReference>
<dbReference type="GO" id="GO:0017177">
    <property type="term" value="C:glucosidase II complex"/>
    <property type="evidence" value="ECO:0007669"/>
    <property type="project" value="TreeGrafter"/>
</dbReference>
<feature type="coiled-coil region" evidence="6">
    <location>
        <begin position="171"/>
        <end position="198"/>
    </location>
</feature>
<accession>A0AAJ6YNY5</accession>
<keyword evidence="4" id="KW-0106">Calcium</keyword>
<evidence type="ECO:0000256" key="7">
    <source>
        <dbReference type="SAM" id="MobiDB-lite"/>
    </source>
</evidence>
<dbReference type="CDD" id="cd00112">
    <property type="entry name" value="LDLa"/>
    <property type="match status" value="1"/>
</dbReference>
<feature type="signal peptide" evidence="8">
    <location>
        <begin position="1"/>
        <end position="25"/>
    </location>
</feature>
<dbReference type="PROSITE" id="PS51914">
    <property type="entry name" value="MRH"/>
    <property type="match status" value="1"/>
</dbReference>
<feature type="coiled-coil region" evidence="6">
    <location>
        <begin position="370"/>
        <end position="404"/>
    </location>
</feature>
<gene>
    <name evidence="12" type="primary">LOC105365121</name>
</gene>
<evidence type="ECO:0000259" key="9">
    <source>
        <dbReference type="PROSITE" id="PS50222"/>
    </source>
</evidence>
<keyword evidence="5" id="KW-1015">Disulfide bond</keyword>
<feature type="compositionally biased region" description="Acidic residues" evidence="7">
    <location>
        <begin position="314"/>
        <end position="333"/>
    </location>
</feature>
<dbReference type="GO" id="GO:0005509">
    <property type="term" value="F:calcium ion binding"/>
    <property type="evidence" value="ECO:0007669"/>
    <property type="project" value="InterPro"/>
</dbReference>
<dbReference type="PANTHER" id="PTHR12630">
    <property type="entry name" value="N-LINKED OLIGOSACCHARIDE PROCESSING"/>
    <property type="match status" value="1"/>
</dbReference>
<evidence type="ECO:0000256" key="8">
    <source>
        <dbReference type="SAM" id="SignalP"/>
    </source>
</evidence>
<keyword evidence="11" id="KW-1185">Reference proteome</keyword>
<dbReference type="InterPro" id="IPR044865">
    <property type="entry name" value="MRH_dom"/>
</dbReference>
<dbReference type="PROSITE" id="PS50222">
    <property type="entry name" value="EF_HAND_2"/>
    <property type="match status" value="1"/>
</dbReference>
<dbReference type="InterPro" id="IPR036055">
    <property type="entry name" value="LDL_receptor-like_sf"/>
</dbReference>
<feature type="chain" id="PRO_5042523708" description="Glucosidase 2 subunit beta" evidence="8">
    <location>
        <begin position="26"/>
        <end position="526"/>
    </location>
</feature>
<dbReference type="InterPro" id="IPR002172">
    <property type="entry name" value="LDrepeatLR_classA_rpt"/>
</dbReference>
<sequence>MWWFGPLTLTSLAVLASFGRHVTQAGVQVPRVRGVPVSKSSLYSPDRDFECLDGSLQLPYSRLNDDYCDCGDGSDEPGTAACANGSFYCQNSGYQALYIPSSRVNDGVCDCCDASDEYASNIQCVDNCHELRRKAWLEAQRAAELAKEGNKIRLEYIALGKQLSTENKAKLAKLRIDYDEAELIKKERENEKTVIEEREALALEKYKSPPQSEEQAKAENQNSAEEAAQFFQILDSDKSGTITVVELQTRATFDKDHNGEVSKEEALYFLNNQEEITQQEFIDFAWANVKPFLMLEKGVFKPAENVEREHLDDIEVGEGEEEEDLDEEGEDVEDQGRASEFEETGQAPETEAAPEPPQYDEETQAIVDEASRIRDRYREAERSLQELQTEIQKLEERTERDYGSDNEFASLDGQCFEHEDLEYVYSFCPYGRTSQRSKNGGSEVSLGQWHDWVGPSSNRYSMAKFDRGHTCWNGPARTCLVTLRCGVENKLLQVSEPSRCEYAMEFATPALCNPESNVSGKIHDEL</sequence>
<dbReference type="SUPFAM" id="SSF47473">
    <property type="entry name" value="EF-hand"/>
    <property type="match status" value="1"/>
</dbReference>
<dbReference type="PROSITE" id="PS00018">
    <property type="entry name" value="EF_HAND_1"/>
    <property type="match status" value="1"/>
</dbReference>
<feature type="domain" description="EF-hand" evidence="9">
    <location>
        <begin position="222"/>
        <end position="257"/>
    </location>
</feature>
<dbReference type="CTD" id="35056"/>
<dbReference type="Gene3D" id="2.70.130.10">
    <property type="entry name" value="Mannose-6-phosphate receptor binding domain"/>
    <property type="match status" value="1"/>
</dbReference>
<feature type="compositionally biased region" description="Low complexity" evidence="7">
    <location>
        <begin position="344"/>
        <end position="353"/>
    </location>
</feature>